<dbReference type="InterPro" id="IPR009057">
    <property type="entry name" value="Homeodomain-like_sf"/>
</dbReference>
<feature type="non-terminal residue" evidence="1">
    <location>
        <position position="1"/>
    </location>
</feature>
<evidence type="ECO:0000313" key="1">
    <source>
        <dbReference type="EMBL" id="GAH41293.1"/>
    </source>
</evidence>
<dbReference type="AlphaFoldDB" id="X1H7K5"/>
<feature type="non-terminal residue" evidence="1">
    <location>
        <position position="116"/>
    </location>
</feature>
<protein>
    <submittedName>
        <fullName evidence="1">Uncharacterized protein</fullName>
    </submittedName>
</protein>
<sequence length="116" mass="12351">RYLRADGSRVWANVTLRALPGNGADGESVVRTIEPVAQDDGAWRDGRPPVSSIVVGEAVSDGFAPLVAMRDSDDVPPAIRAAIQLITDNSGGRLGLSEVARRCGTSVRSLQRHFAR</sequence>
<dbReference type="EMBL" id="BARU01015199">
    <property type="protein sequence ID" value="GAH41293.1"/>
    <property type="molecule type" value="Genomic_DNA"/>
</dbReference>
<dbReference type="SUPFAM" id="SSF46689">
    <property type="entry name" value="Homeodomain-like"/>
    <property type="match status" value="1"/>
</dbReference>
<reference evidence="1" key="1">
    <citation type="journal article" date="2014" name="Front. Microbiol.">
        <title>High frequency of phylogenetically diverse reductive dehalogenase-homologous genes in deep subseafloor sedimentary metagenomes.</title>
        <authorList>
            <person name="Kawai M."/>
            <person name="Futagami T."/>
            <person name="Toyoda A."/>
            <person name="Takaki Y."/>
            <person name="Nishi S."/>
            <person name="Hori S."/>
            <person name="Arai W."/>
            <person name="Tsubouchi T."/>
            <person name="Morono Y."/>
            <person name="Uchiyama I."/>
            <person name="Ito T."/>
            <person name="Fujiyama A."/>
            <person name="Inagaki F."/>
            <person name="Takami H."/>
        </authorList>
    </citation>
    <scope>NUCLEOTIDE SEQUENCE</scope>
    <source>
        <strain evidence="1">Expedition CK06-06</strain>
    </source>
</reference>
<name>X1H7K5_9ZZZZ</name>
<proteinExistence type="predicted"/>
<accession>X1H7K5</accession>
<gene>
    <name evidence="1" type="ORF">S03H2_26305</name>
</gene>
<comment type="caution">
    <text evidence="1">The sequence shown here is derived from an EMBL/GenBank/DDBJ whole genome shotgun (WGS) entry which is preliminary data.</text>
</comment>
<organism evidence="1">
    <name type="scientific">marine sediment metagenome</name>
    <dbReference type="NCBI Taxonomy" id="412755"/>
    <lineage>
        <taxon>unclassified sequences</taxon>
        <taxon>metagenomes</taxon>
        <taxon>ecological metagenomes</taxon>
    </lineage>
</organism>